<dbReference type="GO" id="GO:0000976">
    <property type="term" value="F:transcription cis-regulatory region binding"/>
    <property type="evidence" value="ECO:0007669"/>
    <property type="project" value="TreeGrafter"/>
</dbReference>
<comment type="caution">
    <text evidence="5">The sequence shown here is derived from an EMBL/GenBank/DDBJ whole genome shotgun (WGS) entry which is preliminary data.</text>
</comment>
<dbReference type="Proteomes" id="UP000095087">
    <property type="component" value="Unassembled WGS sequence"/>
</dbReference>
<name>A0A1E2RYT2_9HYPH</name>
<dbReference type="Pfam" id="PF12833">
    <property type="entry name" value="HTH_18"/>
    <property type="match status" value="1"/>
</dbReference>
<proteinExistence type="predicted"/>
<keyword evidence="2" id="KW-0238">DNA-binding</keyword>
<evidence type="ECO:0000256" key="3">
    <source>
        <dbReference type="ARBA" id="ARBA00023163"/>
    </source>
</evidence>
<dbReference type="InterPro" id="IPR009057">
    <property type="entry name" value="Homeodomain-like_sf"/>
</dbReference>
<dbReference type="PANTHER" id="PTHR47894">
    <property type="entry name" value="HTH-TYPE TRANSCRIPTIONAL REGULATOR GADX"/>
    <property type="match status" value="1"/>
</dbReference>
<evidence type="ECO:0000256" key="2">
    <source>
        <dbReference type="ARBA" id="ARBA00023125"/>
    </source>
</evidence>
<dbReference type="RefSeq" id="WP_069094746.1">
    <property type="nucleotide sequence ID" value="NZ_MASI01000003.1"/>
</dbReference>
<dbReference type="PANTHER" id="PTHR47894:SF1">
    <property type="entry name" value="HTH-TYPE TRANSCRIPTIONAL REGULATOR VQSM"/>
    <property type="match status" value="1"/>
</dbReference>
<dbReference type="PATRIC" id="fig|1177755.3.peg.1405"/>
<evidence type="ECO:0000313" key="5">
    <source>
        <dbReference type="EMBL" id="ODA67371.1"/>
    </source>
</evidence>
<dbReference type="InterPro" id="IPR032687">
    <property type="entry name" value="AraC-type_N"/>
</dbReference>
<accession>A0A1E2RYT2</accession>
<dbReference type="Pfam" id="PF12625">
    <property type="entry name" value="Arabinose_bd"/>
    <property type="match status" value="1"/>
</dbReference>
<feature type="domain" description="HTH araC/xylS-type" evidence="4">
    <location>
        <begin position="250"/>
        <end position="327"/>
    </location>
</feature>
<evidence type="ECO:0000259" key="4">
    <source>
        <dbReference type="PROSITE" id="PS01124"/>
    </source>
</evidence>
<evidence type="ECO:0000313" key="6">
    <source>
        <dbReference type="Proteomes" id="UP000095087"/>
    </source>
</evidence>
<protein>
    <submittedName>
        <fullName evidence="5">HTH-type transcriptional regulator AppY</fullName>
    </submittedName>
</protein>
<dbReference type="SUPFAM" id="SSF46689">
    <property type="entry name" value="Homeodomain-like"/>
    <property type="match status" value="1"/>
</dbReference>
<keyword evidence="3" id="KW-0804">Transcription</keyword>
<dbReference type="SMART" id="SM00342">
    <property type="entry name" value="HTH_ARAC"/>
    <property type="match status" value="1"/>
</dbReference>
<keyword evidence="6" id="KW-1185">Reference proteome</keyword>
<dbReference type="STRING" id="1177755.A7A08_01403"/>
<organism evidence="5 6">
    <name type="scientific">Methyloligella halotolerans</name>
    <dbReference type="NCBI Taxonomy" id="1177755"/>
    <lineage>
        <taxon>Bacteria</taxon>
        <taxon>Pseudomonadati</taxon>
        <taxon>Pseudomonadota</taxon>
        <taxon>Alphaproteobacteria</taxon>
        <taxon>Hyphomicrobiales</taxon>
        <taxon>Hyphomicrobiaceae</taxon>
        <taxon>Methyloligella</taxon>
    </lineage>
</organism>
<dbReference type="PROSITE" id="PS01124">
    <property type="entry name" value="HTH_ARAC_FAMILY_2"/>
    <property type="match status" value="1"/>
</dbReference>
<dbReference type="EMBL" id="MASI01000003">
    <property type="protein sequence ID" value="ODA67371.1"/>
    <property type="molecule type" value="Genomic_DNA"/>
</dbReference>
<sequence>MEVISFTRASTIGPLIDFVEQGGGIAERVFKAAELPLQLCERPHALIPLRDQFKLVEYAARELGDDALSARLSTSIGAAGLGPYGKQFLSAPTLGEAIAQGNRIFASVLQSGTEMRLVIEKDLARWSYRVKDRAEVGRQKNEVLALGYMLDLLRHFMGSKWVPLRVELSGGKPDGKAFIETLFRCDIDTGELTSTIFPAELLELQNPTSHGSKEVQADERLTQLDAFRDCVEELVRLSLLDGRPQRAWTARRFDMSVRTFQRRLRDSGTSFAEVARHVIDQEATDLLKNSGLSVSEVAFELGYSDPAHFTRAFQAWHRVSPRDWRERHGVKRLKTSPV</sequence>
<dbReference type="Gene3D" id="1.10.10.60">
    <property type="entry name" value="Homeodomain-like"/>
    <property type="match status" value="1"/>
</dbReference>
<dbReference type="GO" id="GO:0003700">
    <property type="term" value="F:DNA-binding transcription factor activity"/>
    <property type="evidence" value="ECO:0007669"/>
    <property type="project" value="InterPro"/>
</dbReference>
<dbReference type="OrthoDB" id="9805730at2"/>
<gene>
    <name evidence="5" type="ORF">A7A08_01403</name>
</gene>
<reference evidence="5 6" key="1">
    <citation type="submission" date="2016-07" db="EMBL/GenBank/DDBJ databases">
        <title>Draft genome sequence of Methyloligella halotolerans C2T (VKM B-2706T=CCUG 61687T=DSM 25045T), a halotolerant polyhydroxybutyrate accumulating methylotroph.</title>
        <authorList>
            <person name="Vasilenko O.V."/>
            <person name="Doronina N.V."/>
            <person name="Poroshina M.N."/>
            <person name="Tarlachkov S.V."/>
            <person name="Trotsenko Y.A."/>
        </authorList>
    </citation>
    <scope>NUCLEOTIDE SEQUENCE [LARGE SCALE GENOMIC DNA]</scope>
    <source>
        <strain evidence="5 6">VKM B-2706</strain>
    </source>
</reference>
<dbReference type="InterPro" id="IPR018060">
    <property type="entry name" value="HTH_AraC"/>
</dbReference>
<dbReference type="GO" id="GO:0005829">
    <property type="term" value="C:cytosol"/>
    <property type="evidence" value="ECO:0007669"/>
    <property type="project" value="TreeGrafter"/>
</dbReference>
<keyword evidence="1" id="KW-0805">Transcription regulation</keyword>
<dbReference type="AlphaFoldDB" id="A0A1E2RYT2"/>
<evidence type="ECO:0000256" key="1">
    <source>
        <dbReference type="ARBA" id="ARBA00023015"/>
    </source>
</evidence>